<evidence type="ECO:0000256" key="3">
    <source>
        <dbReference type="ARBA" id="ARBA00022723"/>
    </source>
</evidence>
<dbReference type="AlphaFoldDB" id="A0A934K7T6"/>
<evidence type="ECO:0000256" key="5">
    <source>
        <dbReference type="ARBA" id="ARBA00022833"/>
    </source>
</evidence>
<dbReference type="PROSITE" id="PS01302">
    <property type="entry name" value="UPF0758"/>
    <property type="match status" value="1"/>
</dbReference>
<dbReference type="InterPro" id="IPR025657">
    <property type="entry name" value="RadC_JAB"/>
</dbReference>
<name>A0A934K7T6_9BACT</name>
<dbReference type="Proteomes" id="UP000612893">
    <property type="component" value="Unassembled WGS sequence"/>
</dbReference>
<dbReference type="GO" id="GO:0008237">
    <property type="term" value="F:metallopeptidase activity"/>
    <property type="evidence" value="ECO:0007669"/>
    <property type="project" value="UniProtKB-KW"/>
</dbReference>
<dbReference type="PANTHER" id="PTHR30471">
    <property type="entry name" value="DNA REPAIR PROTEIN RADC"/>
    <property type="match status" value="1"/>
</dbReference>
<dbReference type="PANTHER" id="PTHR30471:SF3">
    <property type="entry name" value="UPF0758 PROTEIN YEES-RELATED"/>
    <property type="match status" value="1"/>
</dbReference>
<dbReference type="CDD" id="cd08071">
    <property type="entry name" value="MPN_DUF2466"/>
    <property type="match status" value="1"/>
</dbReference>
<dbReference type="EMBL" id="JAEKNR010000092">
    <property type="protein sequence ID" value="MBJ7598081.1"/>
    <property type="molecule type" value="Genomic_DNA"/>
</dbReference>
<keyword evidence="5" id="KW-0862">Zinc</keyword>
<dbReference type="PROSITE" id="PS50249">
    <property type="entry name" value="MPN"/>
    <property type="match status" value="1"/>
</dbReference>
<dbReference type="GO" id="GO:0006508">
    <property type="term" value="P:proteolysis"/>
    <property type="evidence" value="ECO:0007669"/>
    <property type="project" value="UniProtKB-KW"/>
</dbReference>
<proteinExistence type="inferred from homology"/>
<dbReference type="RefSeq" id="WP_350341367.1">
    <property type="nucleotide sequence ID" value="NZ_JAEKNR010000092.1"/>
</dbReference>
<dbReference type="InterPro" id="IPR001405">
    <property type="entry name" value="UPF0758"/>
</dbReference>
<evidence type="ECO:0000256" key="4">
    <source>
        <dbReference type="ARBA" id="ARBA00022801"/>
    </source>
</evidence>
<evidence type="ECO:0000259" key="7">
    <source>
        <dbReference type="PROSITE" id="PS50249"/>
    </source>
</evidence>
<feature type="domain" description="MPN" evidence="7">
    <location>
        <begin position="1"/>
        <end position="127"/>
    </location>
</feature>
<dbReference type="Gene3D" id="3.40.140.10">
    <property type="entry name" value="Cytidine Deaminase, domain 2"/>
    <property type="match status" value="1"/>
</dbReference>
<keyword evidence="6" id="KW-0482">Metalloprotease</keyword>
<keyword evidence="4" id="KW-0378">Hydrolase</keyword>
<dbReference type="GO" id="GO:0046872">
    <property type="term" value="F:metal ion binding"/>
    <property type="evidence" value="ECO:0007669"/>
    <property type="project" value="UniProtKB-KW"/>
</dbReference>
<dbReference type="SUPFAM" id="SSF102712">
    <property type="entry name" value="JAB1/MPN domain"/>
    <property type="match status" value="1"/>
</dbReference>
<gene>
    <name evidence="8" type="ORF">JF922_08340</name>
</gene>
<evidence type="ECO:0000256" key="1">
    <source>
        <dbReference type="ARBA" id="ARBA00010243"/>
    </source>
</evidence>
<comment type="caution">
    <text evidence="8">The sequence shown here is derived from an EMBL/GenBank/DDBJ whole genome shotgun (WGS) entry which is preliminary data.</text>
</comment>
<sequence length="135" mass="14888">MDSARALELPGDALPRLARLRRLRKETLVAVLLDHGLRPTRVATIAVGEAAHVAATPREVFCLALRSGALALLIAHNHPSGDPRPSLMDIRVTERLIRAGEILGVEVVDHLIVARHDWYSFRTHGCWPPASTNRM</sequence>
<evidence type="ECO:0000256" key="6">
    <source>
        <dbReference type="ARBA" id="ARBA00023049"/>
    </source>
</evidence>
<protein>
    <submittedName>
        <fullName evidence="8">JAB domain-containing protein</fullName>
    </submittedName>
</protein>
<keyword evidence="3" id="KW-0479">Metal-binding</keyword>
<evidence type="ECO:0000313" key="9">
    <source>
        <dbReference type="Proteomes" id="UP000612893"/>
    </source>
</evidence>
<keyword evidence="9" id="KW-1185">Reference proteome</keyword>
<comment type="similarity">
    <text evidence="1">Belongs to the UPF0758 family.</text>
</comment>
<accession>A0A934K7T6</accession>
<dbReference type="InterPro" id="IPR020891">
    <property type="entry name" value="UPF0758_CS"/>
</dbReference>
<reference evidence="8" key="1">
    <citation type="submission" date="2020-10" db="EMBL/GenBank/DDBJ databases">
        <title>Ca. Dormibacterota MAGs.</title>
        <authorList>
            <person name="Montgomery K."/>
        </authorList>
    </citation>
    <scope>NUCLEOTIDE SEQUENCE [LARGE SCALE GENOMIC DNA]</scope>
    <source>
        <strain evidence="8">SC8812_S17_10</strain>
    </source>
</reference>
<evidence type="ECO:0000313" key="8">
    <source>
        <dbReference type="EMBL" id="MBJ7598081.1"/>
    </source>
</evidence>
<dbReference type="InterPro" id="IPR037518">
    <property type="entry name" value="MPN"/>
</dbReference>
<keyword evidence="2" id="KW-0645">Protease</keyword>
<organism evidence="8 9">
    <name type="scientific">Candidatus Nephthysia bennettiae</name>
    <dbReference type="NCBI Taxonomy" id="3127016"/>
    <lineage>
        <taxon>Bacteria</taxon>
        <taxon>Bacillati</taxon>
        <taxon>Candidatus Dormiibacterota</taxon>
        <taxon>Candidatus Dormibacteria</taxon>
        <taxon>Candidatus Dormibacterales</taxon>
        <taxon>Candidatus Dormibacteraceae</taxon>
        <taxon>Candidatus Nephthysia</taxon>
    </lineage>
</organism>
<evidence type="ECO:0000256" key="2">
    <source>
        <dbReference type="ARBA" id="ARBA00022670"/>
    </source>
</evidence>
<dbReference type="Pfam" id="PF04002">
    <property type="entry name" value="RadC"/>
    <property type="match status" value="1"/>
</dbReference>